<proteinExistence type="predicted"/>
<dbReference type="GeneTree" id="ENSGT00940000159876"/>
<name>A0A3P8X1I9_CYNSE</name>
<feature type="region of interest" description="Disordered" evidence="6">
    <location>
        <begin position="505"/>
        <end position="532"/>
    </location>
</feature>
<dbReference type="GO" id="GO:0098609">
    <property type="term" value="P:cell-cell adhesion"/>
    <property type="evidence" value="ECO:0007669"/>
    <property type="project" value="TreeGrafter"/>
</dbReference>
<keyword evidence="7" id="KW-1133">Transmembrane helix</keyword>
<keyword evidence="4" id="KW-0325">Glycoprotein</keyword>
<dbReference type="RefSeq" id="XP_008334480.1">
    <property type="nucleotide sequence ID" value="XM_008336258.3"/>
</dbReference>
<dbReference type="SMART" id="SM00409">
    <property type="entry name" value="IG"/>
    <property type="match status" value="3"/>
</dbReference>
<feature type="domain" description="Ig-like" evidence="9">
    <location>
        <begin position="16"/>
        <end position="103"/>
    </location>
</feature>
<dbReference type="Gene3D" id="2.60.40.10">
    <property type="entry name" value="Immunoglobulins"/>
    <property type="match status" value="3"/>
</dbReference>
<evidence type="ECO:0000313" key="10">
    <source>
        <dbReference type="Ensembl" id="ENSCSEP00000032712.1"/>
    </source>
</evidence>
<accession>A0A3P8X1I9</accession>
<dbReference type="FunCoup" id="A0A3P8X1I9">
    <property type="interactions" value="955"/>
</dbReference>
<feature type="compositionally biased region" description="Polar residues" evidence="6">
    <location>
        <begin position="511"/>
        <end position="520"/>
    </location>
</feature>
<dbReference type="SMART" id="SM00408">
    <property type="entry name" value="IGc2"/>
    <property type="match status" value="3"/>
</dbReference>
<feature type="chain" id="PRO_5018207402" evidence="8">
    <location>
        <begin position="21"/>
        <end position="532"/>
    </location>
</feature>
<feature type="domain" description="Ig-like" evidence="9">
    <location>
        <begin position="320"/>
        <end position="411"/>
    </location>
</feature>
<dbReference type="Pfam" id="PF13927">
    <property type="entry name" value="Ig_3"/>
    <property type="match status" value="2"/>
</dbReference>
<feature type="compositionally biased region" description="Acidic residues" evidence="6">
    <location>
        <begin position="521"/>
        <end position="532"/>
    </location>
</feature>
<dbReference type="KEGG" id="csem:103397856"/>
<dbReference type="AlphaFoldDB" id="A0A3P8X1I9"/>
<keyword evidence="5" id="KW-0393">Immunoglobulin domain</keyword>
<dbReference type="InterPro" id="IPR036179">
    <property type="entry name" value="Ig-like_dom_sf"/>
</dbReference>
<dbReference type="GO" id="GO:0050839">
    <property type="term" value="F:cell adhesion molecule binding"/>
    <property type="evidence" value="ECO:0007669"/>
    <property type="project" value="TreeGrafter"/>
</dbReference>
<evidence type="ECO:0000256" key="1">
    <source>
        <dbReference type="ARBA" id="ARBA00004479"/>
    </source>
</evidence>
<dbReference type="Ensembl" id="ENSCSET00000033135.1">
    <property type="protein sequence ID" value="ENSCSEP00000032712.1"/>
    <property type="gene ID" value="ENSCSEG00000020996.1"/>
</dbReference>
<dbReference type="InterPro" id="IPR003599">
    <property type="entry name" value="Ig_sub"/>
</dbReference>
<evidence type="ECO:0000259" key="9">
    <source>
        <dbReference type="PROSITE" id="PS50835"/>
    </source>
</evidence>
<dbReference type="GeneID" id="103397856"/>
<dbReference type="InterPro" id="IPR003598">
    <property type="entry name" value="Ig_sub2"/>
</dbReference>
<dbReference type="PANTHER" id="PTHR11640">
    <property type="entry name" value="NEPHRIN"/>
    <property type="match status" value="1"/>
</dbReference>
<evidence type="ECO:0000256" key="5">
    <source>
        <dbReference type="ARBA" id="ARBA00023319"/>
    </source>
</evidence>
<evidence type="ECO:0000256" key="3">
    <source>
        <dbReference type="ARBA" id="ARBA00023157"/>
    </source>
</evidence>
<dbReference type="GO" id="GO:0005911">
    <property type="term" value="C:cell-cell junction"/>
    <property type="evidence" value="ECO:0007669"/>
    <property type="project" value="TreeGrafter"/>
</dbReference>
<dbReference type="Pfam" id="PF07686">
    <property type="entry name" value="V-set"/>
    <property type="match status" value="1"/>
</dbReference>
<dbReference type="SUPFAM" id="SSF48726">
    <property type="entry name" value="Immunoglobulin"/>
    <property type="match status" value="4"/>
</dbReference>
<evidence type="ECO:0000256" key="2">
    <source>
        <dbReference type="ARBA" id="ARBA00023136"/>
    </source>
</evidence>
<feature type="domain" description="Ig-like" evidence="9">
    <location>
        <begin position="229"/>
        <end position="317"/>
    </location>
</feature>
<keyword evidence="2 7" id="KW-0472">Membrane</keyword>
<dbReference type="STRING" id="244447.ENSCSEP00000032712"/>
<evidence type="ECO:0000256" key="7">
    <source>
        <dbReference type="SAM" id="Phobius"/>
    </source>
</evidence>
<dbReference type="InterPro" id="IPR051275">
    <property type="entry name" value="Cell_adhesion_signaling"/>
</dbReference>
<dbReference type="OMA" id="QCWAEMS"/>
<reference evidence="10" key="2">
    <citation type="submission" date="2025-08" db="UniProtKB">
        <authorList>
            <consortium name="Ensembl"/>
        </authorList>
    </citation>
    <scope>IDENTIFICATION</scope>
</reference>
<evidence type="ECO:0000256" key="4">
    <source>
        <dbReference type="ARBA" id="ARBA00023180"/>
    </source>
</evidence>
<dbReference type="InParanoid" id="A0A3P8X1I9"/>
<evidence type="ECO:0000256" key="8">
    <source>
        <dbReference type="SAM" id="SignalP"/>
    </source>
</evidence>
<dbReference type="InterPro" id="IPR013783">
    <property type="entry name" value="Ig-like_fold"/>
</dbReference>
<dbReference type="GO" id="GO:0007416">
    <property type="term" value="P:synapse assembly"/>
    <property type="evidence" value="ECO:0007669"/>
    <property type="project" value="TreeGrafter"/>
</dbReference>
<keyword evidence="11" id="KW-1185">Reference proteome</keyword>
<dbReference type="InterPro" id="IPR013106">
    <property type="entry name" value="Ig_V-set"/>
</dbReference>
<dbReference type="Proteomes" id="UP000265120">
    <property type="component" value="Chromosome Z"/>
</dbReference>
<organism evidence="10 11">
    <name type="scientific">Cynoglossus semilaevis</name>
    <name type="common">Tongue sole</name>
    <dbReference type="NCBI Taxonomy" id="244447"/>
    <lineage>
        <taxon>Eukaryota</taxon>
        <taxon>Metazoa</taxon>
        <taxon>Chordata</taxon>
        <taxon>Craniata</taxon>
        <taxon>Vertebrata</taxon>
        <taxon>Euteleostomi</taxon>
        <taxon>Actinopterygii</taxon>
        <taxon>Neopterygii</taxon>
        <taxon>Teleostei</taxon>
        <taxon>Neoteleostei</taxon>
        <taxon>Acanthomorphata</taxon>
        <taxon>Carangaria</taxon>
        <taxon>Pleuronectiformes</taxon>
        <taxon>Pleuronectoidei</taxon>
        <taxon>Cynoglossidae</taxon>
        <taxon>Cynoglossinae</taxon>
        <taxon>Cynoglossus</taxon>
    </lineage>
</organism>
<dbReference type="PROSITE" id="PS50835">
    <property type="entry name" value="IG_LIKE"/>
    <property type="match status" value="4"/>
</dbReference>
<dbReference type="OrthoDB" id="9043395at2759"/>
<comment type="subcellular location">
    <subcellularLocation>
        <location evidence="1">Membrane</location>
        <topology evidence="1">Single-pass type I membrane protein</topology>
    </subcellularLocation>
</comment>
<keyword evidence="8" id="KW-0732">Signal</keyword>
<dbReference type="CTD" id="54621"/>
<keyword evidence="3" id="KW-1015">Disulfide bond</keyword>
<protein>
    <submittedName>
        <fullName evidence="10">V-set and immunoglobulin domain containing 10</fullName>
    </submittedName>
</protein>
<feature type="signal peptide" evidence="8">
    <location>
        <begin position="1"/>
        <end position="20"/>
    </location>
</feature>
<keyword evidence="7" id="KW-0812">Transmembrane</keyword>
<reference evidence="10 11" key="1">
    <citation type="journal article" date="2014" name="Nat. Genet.">
        <title>Whole-genome sequence of a flatfish provides insights into ZW sex chromosome evolution and adaptation to a benthic lifestyle.</title>
        <authorList>
            <person name="Chen S."/>
            <person name="Zhang G."/>
            <person name="Shao C."/>
            <person name="Huang Q."/>
            <person name="Liu G."/>
            <person name="Zhang P."/>
            <person name="Song W."/>
            <person name="An N."/>
            <person name="Chalopin D."/>
            <person name="Volff J.N."/>
            <person name="Hong Y."/>
            <person name="Li Q."/>
            <person name="Sha Z."/>
            <person name="Zhou H."/>
            <person name="Xie M."/>
            <person name="Yu Q."/>
            <person name="Liu Y."/>
            <person name="Xiang H."/>
            <person name="Wang N."/>
            <person name="Wu K."/>
            <person name="Yang C."/>
            <person name="Zhou Q."/>
            <person name="Liao X."/>
            <person name="Yang L."/>
            <person name="Hu Q."/>
            <person name="Zhang J."/>
            <person name="Meng L."/>
            <person name="Jin L."/>
            <person name="Tian Y."/>
            <person name="Lian J."/>
            <person name="Yang J."/>
            <person name="Miao G."/>
            <person name="Liu S."/>
            <person name="Liang Z."/>
            <person name="Yan F."/>
            <person name="Li Y."/>
            <person name="Sun B."/>
            <person name="Zhang H."/>
            <person name="Zhang J."/>
            <person name="Zhu Y."/>
            <person name="Du M."/>
            <person name="Zhao Y."/>
            <person name="Schartl M."/>
            <person name="Tang Q."/>
            <person name="Wang J."/>
        </authorList>
    </citation>
    <scope>NUCLEOTIDE SEQUENCE</scope>
</reference>
<feature type="domain" description="Ig-like" evidence="9">
    <location>
        <begin position="123"/>
        <end position="218"/>
    </location>
</feature>
<feature type="transmembrane region" description="Helical" evidence="7">
    <location>
        <begin position="418"/>
        <end position="439"/>
    </location>
</feature>
<dbReference type="GO" id="GO:0005886">
    <property type="term" value="C:plasma membrane"/>
    <property type="evidence" value="ECO:0007669"/>
    <property type="project" value="TreeGrafter"/>
</dbReference>
<dbReference type="PANTHER" id="PTHR11640:SF157">
    <property type="entry name" value="V-SET AND IMMUNOGLOBULIN DOMAIN-CONTAINING PROTEIN 10"/>
    <property type="match status" value="1"/>
</dbReference>
<sequence>MKTLAAAALLVLSFCATVSGDEDTETAVTAQPGDVALLPCYTAGNVTPSLTTWIKDGREIVRGGGDSTPSPSAGTQRLAVLQDGRLNITQVVRGDEGIYLCTILLPGNNIYHGRVQLQVTSGPENVSLSITTATPLSNGTLIVFRGSTVSFNCSASSYPSQHLTWGFSGASPPNDTLLTGLGPWLEYRIENVQPGAQGVYSCTAHNTVSNQTVKKSTELLVYYAPDRHPECMWTPAQDPSHIYFNCTWFGAYPTPTLRWGENHDQQQWHEGHLYATEETDRLSMILNRTLLSDGQTLTCIGQHLARVPGHENSCSFTLKPPFPEGEPIATAVERDSITLTCSENISVPPASTTWRKGLQQEVIIPGPKYILSEEGPVLTLTIVNVSKEDEGFYFCRSENPLNVTELEVYLTVKTSSTYTGVIIGVFIAALIVGSTIIIAKTVYNNRHRICLGGGFGQMEDTGDVLDLVESDDEQIFHDTVPRLPPLPNGNHTTLVQIHRIPSNEYEDSESVDTSAQQEDTVQTDEPEELVTF</sequence>
<dbReference type="InterPro" id="IPR007110">
    <property type="entry name" value="Ig-like_dom"/>
</dbReference>
<reference evidence="10" key="3">
    <citation type="submission" date="2025-09" db="UniProtKB">
        <authorList>
            <consortium name="Ensembl"/>
        </authorList>
    </citation>
    <scope>IDENTIFICATION</scope>
</reference>
<evidence type="ECO:0000313" key="11">
    <source>
        <dbReference type="Proteomes" id="UP000265120"/>
    </source>
</evidence>
<evidence type="ECO:0000256" key="6">
    <source>
        <dbReference type="SAM" id="MobiDB-lite"/>
    </source>
</evidence>